<dbReference type="AlphaFoldDB" id="A0A835R7Q0"/>
<protein>
    <submittedName>
        <fullName evidence="1">Uncharacterized protein</fullName>
    </submittedName>
</protein>
<comment type="caution">
    <text evidence="1">The sequence shown here is derived from an EMBL/GenBank/DDBJ whole genome shotgun (WGS) entry which is preliminary data.</text>
</comment>
<organism evidence="1 2">
    <name type="scientific">Vanilla planifolia</name>
    <name type="common">Vanilla</name>
    <dbReference type="NCBI Taxonomy" id="51239"/>
    <lineage>
        <taxon>Eukaryota</taxon>
        <taxon>Viridiplantae</taxon>
        <taxon>Streptophyta</taxon>
        <taxon>Embryophyta</taxon>
        <taxon>Tracheophyta</taxon>
        <taxon>Spermatophyta</taxon>
        <taxon>Magnoliopsida</taxon>
        <taxon>Liliopsida</taxon>
        <taxon>Asparagales</taxon>
        <taxon>Orchidaceae</taxon>
        <taxon>Vanilloideae</taxon>
        <taxon>Vanilleae</taxon>
        <taxon>Vanilla</taxon>
    </lineage>
</organism>
<name>A0A835R7Q0_VANPL</name>
<dbReference type="OrthoDB" id="685302at2759"/>
<accession>A0A835R7Q0</accession>
<dbReference type="EMBL" id="JADCNL010000005">
    <property type="protein sequence ID" value="KAG0480912.1"/>
    <property type="molecule type" value="Genomic_DNA"/>
</dbReference>
<gene>
    <name evidence="1" type="ORF">HPP92_011770</name>
</gene>
<reference evidence="1 2" key="1">
    <citation type="journal article" date="2020" name="Nat. Food">
        <title>A phased Vanilla planifolia genome enables genetic improvement of flavour and production.</title>
        <authorList>
            <person name="Hasing T."/>
            <person name="Tang H."/>
            <person name="Brym M."/>
            <person name="Khazi F."/>
            <person name="Huang T."/>
            <person name="Chambers A.H."/>
        </authorList>
    </citation>
    <scope>NUCLEOTIDE SEQUENCE [LARGE SCALE GENOMIC DNA]</scope>
    <source>
        <tissue evidence="1">Leaf</tissue>
    </source>
</reference>
<evidence type="ECO:0000313" key="1">
    <source>
        <dbReference type="EMBL" id="KAG0480912.1"/>
    </source>
</evidence>
<proteinExistence type="predicted"/>
<sequence>MSQSLPLQTLRSDQTSAVINPKLIPDHHTTIRRQQWEDAARVWLASLPHLRDPSAYEIDAWIDFNRSSIPEDVRSLPRTDLHQRILSLRLSIRIASQAVGCGQVEFPYRFQRTDQWLPVYKWLESLDKDMIVNSKEITDWLSSNTEFRDSMLVRHSRYHLMHYIQKLHLKLLKKKGSCQRKKKEQSFGSLDVSFSNAPYPSNYNDIHGPIKKCGVNERKMGVGELIEVAIDILEGEQLRGMLLSTARASVKSFNGVMARNDASLAKPTSSNLKDDGTFSSKRNEAFLRYELLTDLQKQLTSILSQQNGNSNVAKGCMPSLHNPKQEHHTPLHSSDIAKKDEGEWVNLKSASSSPNAKRNSTTQTIAVANIGHKRRRDPIILTTAWSYSKAYSVCGIRFPCS</sequence>
<dbReference type="Proteomes" id="UP000636800">
    <property type="component" value="Chromosome 5"/>
</dbReference>
<evidence type="ECO:0000313" key="2">
    <source>
        <dbReference type="Proteomes" id="UP000636800"/>
    </source>
</evidence>
<keyword evidence="2" id="KW-1185">Reference proteome</keyword>